<accession>A0A6A6B9A6</accession>
<dbReference type="GeneID" id="54300780"/>
<name>A0A6A6B9A6_9PEZI</name>
<sequence>MAPTYTLLGLFHLLLTSCEAFSPSASPPSLEDFEIGTPELQNYFRPLQVITGDVEQDIKQPDSYTVYATTLNNSQPTYTVKTNCEDCEPKISKSLLDFLVAQFDKPDTPGPAPVDAVPDIQSVINRDSRSSYSSAKSQADRLHVHISTNAAGNASSAATGTGTGTDPNGAYVPYSGSAQNGLAHSKASAQRHQEQAQSLINNAAGILGYVVAGIDLPGSLAPLSTEAKASYLSEGKAAGAVACASIARGAAAEARSSAIYVFENSTSVRDKTDMQSFAYTSCESGFQPPKLRGRANIDVNAGLQKLSNDERGVSFGVVRPSGAYVEAHCGGIKSMDVDQRLHYKFIINGAFVRGDGFQGTIHGEKLDLFRAHCL</sequence>
<protein>
    <submittedName>
        <fullName evidence="2">Uncharacterized protein</fullName>
    </submittedName>
</protein>
<feature type="chain" id="PRO_5025625725" evidence="1">
    <location>
        <begin position="21"/>
        <end position="374"/>
    </location>
</feature>
<keyword evidence="3" id="KW-1185">Reference proteome</keyword>
<evidence type="ECO:0000313" key="3">
    <source>
        <dbReference type="Proteomes" id="UP000799438"/>
    </source>
</evidence>
<evidence type="ECO:0000256" key="1">
    <source>
        <dbReference type="SAM" id="SignalP"/>
    </source>
</evidence>
<evidence type="ECO:0000313" key="2">
    <source>
        <dbReference type="EMBL" id="KAF2140799.1"/>
    </source>
</evidence>
<reference evidence="2" key="1">
    <citation type="journal article" date="2020" name="Stud. Mycol.">
        <title>101 Dothideomycetes genomes: a test case for predicting lifestyles and emergence of pathogens.</title>
        <authorList>
            <person name="Haridas S."/>
            <person name="Albert R."/>
            <person name="Binder M."/>
            <person name="Bloem J."/>
            <person name="Labutti K."/>
            <person name="Salamov A."/>
            <person name="Andreopoulos B."/>
            <person name="Baker S."/>
            <person name="Barry K."/>
            <person name="Bills G."/>
            <person name="Bluhm B."/>
            <person name="Cannon C."/>
            <person name="Castanera R."/>
            <person name="Culley D."/>
            <person name="Daum C."/>
            <person name="Ezra D."/>
            <person name="Gonzalez J."/>
            <person name="Henrissat B."/>
            <person name="Kuo A."/>
            <person name="Liang C."/>
            <person name="Lipzen A."/>
            <person name="Lutzoni F."/>
            <person name="Magnuson J."/>
            <person name="Mondo S."/>
            <person name="Nolan M."/>
            <person name="Ohm R."/>
            <person name="Pangilinan J."/>
            <person name="Park H.-J."/>
            <person name="Ramirez L."/>
            <person name="Alfaro M."/>
            <person name="Sun H."/>
            <person name="Tritt A."/>
            <person name="Yoshinaga Y."/>
            <person name="Zwiers L.-H."/>
            <person name="Turgeon B."/>
            <person name="Goodwin S."/>
            <person name="Spatafora J."/>
            <person name="Crous P."/>
            <person name="Grigoriev I."/>
        </authorList>
    </citation>
    <scope>NUCLEOTIDE SEQUENCE</scope>
    <source>
        <strain evidence="2">CBS 121167</strain>
    </source>
</reference>
<keyword evidence="1" id="KW-0732">Signal</keyword>
<dbReference type="RefSeq" id="XP_033396512.1">
    <property type="nucleotide sequence ID" value="XM_033543283.1"/>
</dbReference>
<proteinExistence type="predicted"/>
<dbReference type="AlphaFoldDB" id="A0A6A6B9A6"/>
<feature type="signal peptide" evidence="1">
    <location>
        <begin position="1"/>
        <end position="20"/>
    </location>
</feature>
<gene>
    <name evidence="2" type="ORF">K452DRAFT_309894</name>
</gene>
<dbReference type="Proteomes" id="UP000799438">
    <property type="component" value="Unassembled WGS sequence"/>
</dbReference>
<organism evidence="2 3">
    <name type="scientific">Aplosporella prunicola CBS 121167</name>
    <dbReference type="NCBI Taxonomy" id="1176127"/>
    <lineage>
        <taxon>Eukaryota</taxon>
        <taxon>Fungi</taxon>
        <taxon>Dikarya</taxon>
        <taxon>Ascomycota</taxon>
        <taxon>Pezizomycotina</taxon>
        <taxon>Dothideomycetes</taxon>
        <taxon>Dothideomycetes incertae sedis</taxon>
        <taxon>Botryosphaeriales</taxon>
        <taxon>Aplosporellaceae</taxon>
        <taxon>Aplosporella</taxon>
    </lineage>
</organism>
<dbReference type="EMBL" id="ML995489">
    <property type="protein sequence ID" value="KAF2140799.1"/>
    <property type="molecule type" value="Genomic_DNA"/>
</dbReference>